<organism evidence="1">
    <name type="scientific">bioreactor metagenome</name>
    <dbReference type="NCBI Taxonomy" id="1076179"/>
    <lineage>
        <taxon>unclassified sequences</taxon>
        <taxon>metagenomes</taxon>
        <taxon>ecological metagenomes</taxon>
    </lineage>
</organism>
<name>A0A645G226_9ZZZZ</name>
<reference evidence="1" key="1">
    <citation type="submission" date="2019-08" db="EMBL/GenBank/DDBJ databases">
        <authorList>
            <person name="Kucharzyk K."/>
            <person name="Murdoch R.W."/>
            <person name="Higgins S."/>
            <person name="Loffler F."/>
        </authorList>
    </citation>
    <scope>NUCLEOTIDE SEQUENCE</scope>
</reference>
<gene>
    <name evidence="1" type="ORF">SDC9_165552</name>
</gene>
<protein>
    <submittedName>
        <fullName evidence="1">Uncharacterized protein</fullName>
    </submittedName>
</protein>
<accession>A0A645G226</accession>
<dbReference type="EMBL" id="VSSQ01065478">
    <property type="protein sequence ID" value="MPN18194.1"/>
    <property type="molecule type" value="Genomic_DNA"/>
</dbReference>
<evidence type="ECO:0000313" key="1">
    <source>
        <dbReference type="EMBL" id="MPN18194.1"/>
    </source>
</evidence>
<proteinExistence type="predicted"/>
<dbReference type="AlphaFoldDB" id="A0A645G226"/>
<comment type="caution">
    <text evidence="1">The sequence shown here is derived from an EMBL/GenBank/DDBJ whole genome shotgun (WGS) entry which is preliminary data.</text>
</comment>
<sequence>MGAAGDKALGAVYDVLPGGLVQNGGGAGGARVGARARLGQGEGPQAAGGQPRQVRFLLLLASEFQQ</sequence>